<evidence type="ECO:0000259" key="11">
    <source>
        <dbReference type="PROSITE" id="PS50113"/>
    </source>
</evidence>
<keyword evidence="7" id="KW-0812">Transmembrane</keyword>
<dbReference type="Pfam" id="PF08447">
    <property type="entry name" value="PAS_3"/>
    <property type="match status" value="3"/>
</dbReference>
<feature type="domain" description="PAC" evidence="11">
    <location>
        <begin position="411"/>
        <end position="463"/>
    </location>
</feature>
<dbReference type="EC" id="2.7.13.3" evidence="2"/>
<dbReference type="SUPFAM" id="SSF52172">
    <property type="entry name" value="CheY-like"/>
    <property type="match status" value="1"/>
</dbReference>
<gene>
    <name evidence="12" type="ORF">SPHI_07450</name>
</gene>
<dbReference type="CDD" id="cd00130">
    <property type="entry name" value="PAS"/>
    <property type="match status" value="3"/>
</dbReference>
<keyword evidence="7" id="KW-0472">Membrane</keyword>
<protein>
    <recommendedName>
        <fullName evidence="2">histidine kinase</fullName>
        <ecNumber evidence="2">2.7.13.3</ecNumber>
    </recommendedName>
</protein>
<dbReference type="SMART" id="SM00091">
    <property type="entry name" value="PAS"/>
    <property type="match status" value="3"/>
</dbReference>
<dbReference type="Gene3D" id="3.30.450.20">
    <property type="entry name" value="PAS domain"/>
    <property type="match status" value="4"/>
</dbReference>
<dbReference type="Pfam" id="PF00072">
    <property type="entry name" value="Response_reg"/>
    <property type="match status" value="1"/>
</dbReference>
<evidence type="ECO:0000259" key="10">
    <source>
        <dbReference type="PROSITE" id="PS50112"/>
    </source>
</evidence>
<dbReference type="PROSITE" id="PS50112">
    <property type="entry name" value="PAS"/>
    <property type="match status" value="1"/>
</dbReference>
<dbReference type="CDD" id="cd00082">
    <property type="entry name" value="HisKA"/>
    <property type="match status" value="1"/>
</dbReference>
<evidence type="ECO:0000256" key="3">
    <source>
        <dbReference type="ARBA" id="ARBA00022553"/>
    </source>
</evidence>
<dbReference type="PANTHER" id="PTHR43304:SF1">
    <property type="entry name" value="PAC DOMAIN-CONTAINING PROTEIN"/>
    <property type="match status" value="1"/>
</dbReference>
<evidence type="ECO:0000259" key="8">
    <source>
        <dbReference type="PROSITE" id="PS50109"/>
    </source>
</evidence>
<evidence type="ECO:0000256" key="2">
    <source>
        <dbReference type="ARBA" id="ARBA00012438"/>
    </source>
</evidence>
<dbReference type="Gene3D" id="3.40.50.2300">
    <property type="match status" value="1"/>
</dbReference>
<dbReference type="InterPro" id="IPR052162">
    <property type="entry name" value="Sensor_kinase/Photoreceptor"/>
</dbReference>
<dbReference type="RefSeq" id="WP_076743519.1">
    <property type="nucleotide sequence ID" value="NZ_MPSB01000002.1"/>
</dbReference>
<dbReference type="SUPFAM" id="SSF55785">
    <property type="entry name" value="PYP-like sensor domain (PAS domain)"/>
    <property type="match status" value="3"/>
</dbReference>
<comment type="catalytic activity">
    <reaction evidence="1">
        <text>ATP + protein L-histidine = ADP + protein N-phospho-L-histidine.</text>
        <dbReference type="EC" id="2.7.13.3"/>
    </reaction>
</comment>
<dbReference type="InterPro" id="IPR000700">
    <property type="entry name" value="PAS-assoc_C"/>
</dbReference>
<dbReference type="InterPro" id="IPR000014">
    <property type="entry name" value="PAS"/>
</dbReference>
<feature type="domain" description="PAC" evidence="11">
    <location>
        <begin position="540"/>
        <end position="595"/>
    </location>
</feature>
<dbReference type="InterPro" id="IPR004358">
    <property type="entry name" value="Sig_transdc_His_kin-like_C"/>
</dbReference>
<dbReference type="SUPFAM" id="SSF55874">
    <property type="entry name" value="ATPase domain of HSP90 chaperone/DNA topoisomerase II/histidine kinase"/>
    <property type="match status" value="1"/>
</dbReference>
<dbReference type="SMART" id="SM00388">
    <property type="entry name" value="HisKA"/>
    <property type="match status" value="1"/>
</dbReference>
<dbReference type="SMART" id="SM00387">
    <property type="entry name" value="HATPase_c"/>
    <property type="match status" value="1"/>
</dbReference>
<dbReference type="EMBL" id="MPSB01000002">
    <property type="protein sequence ID" value="ONF97308.1"/>
    <property type="molecule type" value="Genomic_DNA"/>
</dbReference>
<reference evidence="12 13" key="1">
    <citation type="submission" date="2016-11" db="EMBL/GenBank/DDBJ databases">
        <title>Genome sequence of Sphingomonas jeddahensis G39.</title>
        <authorList>
            <person name="Poehlein A."/>
            <person name="Wuebbeler J.H."/>
            <person name="Steinbuechel A."/>
            <person name="Daniel R."/>
        </authorList>
    </citation>
    <scope>NUCLEOTIDE SEQUENCE [LARGE SCALE GENOMIC DNA]</scope>
    <source>
        <strain evidence="12 13">G39</strain>
    </source>
</reference>
<evidence type="ECO:0000256" key="5">
    <source>
        <dbReference type="ARBA" id="ARBA00022777"/>
    </source>
</evidence>
<dbReference type="STRING" id="1915074.SPHI_07450"/>
<feature type="transmembrane region" description="Helical" evidence="7">
    <location>
        <begin position="263"/>
        <end position="286"/>
    </location>
</feature>
<dbReference type="PROSITE" id="PS50109">
    <property type="entry name" value="HIS_KIN"/>
    <property type="match status" value="1"/>
</dbReference>
<feature type="modified residue" description="4-aspartylphosphate" evidence="6">
    <location>
        <position position="1037"/>
    </location>
</feature>
<dbReference type="InterPro" id="IPR003661">
    <property type="entry name" value="HisK_dim/P_dom"/>
</dbReference>
<evidence type="ECO:0000259" key="9">
    <source>
        <dbReference type="PROSITE" id="PS50110"/>
    </source>
</evidence>
<dbReference type="PRINTS" id="PR00344">
    <property type="entry name" value="BCTRLSENSOR"/>
</dbReference>
<dbReference type="InterPro" id="IPR036097">
    <property type="entry name" value="HisK_dim/P_sf"/>
</dbReference>
<dbReference type="NCBIfam" id="TIGR00229">
    <property type="entry name" value="sensory_box"/>
    <property type="match status" value="3"/>
</dbReference>
<dbReference type="InterPro" id="IPR003594">
    <property type="entry name" value="HATPase_dom"/>
</dbReference>
<evidence type="ECO:0000256" key="6">
    <source>
        <dbReference type="PROSITE-ProRule" id="PRU00169"/>
    </source>
</evidence>
<dbReference type="InterPro" id="IPR011006">
    <property type="entry name" value="CheY-like_superfamily"/>
</dbReference>
<dbReference type="Proteomes" id="UP000188729">
    <property type="component" value="Unassembled WGS sequence"/>
</dbReference>
<comment type="caution">
    <text evidence="12">The sequence shown here is derived from an EMBL/GenBank/DDBJ whole genome shotgun (WGS) entry which is preliminary data.</text>
</comment>
<dbReference type="InterPro" id="IPR001610">
    <property type="entry name" value="PAC"/>
</dbReference>
<keyword evidence="7" id="KW-1133">Transmembrane helix</keyword>
<dbReference type="PANTHER" id="PTHR43304">
    <property type="entry name" value="PHYTOCHROME-LIKE PROTEIN CPH1"/>
    <property type="match status" value="1"/>
</dbReference>
<dbReference type="InterPro" id="IPR013655">
    <property type="entry name" value="PAS_fold_3"/>
</dbReference>
<sequence>MISMAVVLVGLVCAAAAILLHEVAQYGRSQTQAQLLSTTRALGLVIDGELERFEGILQALADKRYIDEADWAHFDARARKLLADPDAWIVVGQRDGQQLVNTRLPQGAALPHASYPRQIWSVLDQGKSRTCDLTRGVVVNHILCVDVPVVRDGRAKYVISVIFKPRFLRSVLDRQHLSAGTFGTILDQNGRVVWRNADPERFIGDLATADLRADIAARGEGIRESTALSGEATLAAFSKSPRSGWTFVVAAPRDQVTAAATRALYLGLLSAVVLLLIGGAIGLLVARRVTEAVNHLCEAALRIRDGDAPRYEASGLREIDAVGAVLDEAVAARDLHEERFNLAQEVGGIGAWDWDVPEDQGHVSDSYKAMHGLDHVAGPLSIAQVRQTIHPGDRKAYEESLIAARGRREASTHEYRVVHPDGSVRWIASKGRPIFDAHGRCVRAVGIVRDATAERSAGQLLQETVDRLALATEAAQIGIWDLDIRRGTLTHSEEARIIFGLPEGHPRVIEDVLAVMHPDDRPVVEEQMARALSPAVQDTAPFEYRVVHANGAERWVLVHGRAVFEGGGIDAAAVRYTGTVLDITERKRAEQELNRLNALLRNNVDERTAERDRLWTISHDPFVVANSEGRWLAASPAWTTLLGWSEEELVGRTSEWMEHPDDRALTAGENQRLASGQVTTNFINRFRAKDGSYRWLSWTAVPEGDRFYSIARDITGERERAEALRKAEEALRQSQKMESIGQITGGLAHDFNNLLTPIVGALDLLQQRGLPDPRSGRLVGGAIEAADRARMLVQRLLAFARRQPLQIGAVDVVVLTQSLRGLIETTVGSRIDVDFEHPLAPLWGKADANQLEMALLNLAVNARDAMPDGGKLSVRVAMLETSGDTHGELEPGRYVSIVVEDTGMGMPASVLERATEPFFSTKGSGRGTGLGLSMVHGLAAQLGGTIRITSQLGAGTLVQIVIPAADPPSSQQETATREMLEPAGRSTVLLVDDEALVRASTADMLASLGFAVVEASSAAQAEHILDDQPGIDLLVTDHLMPEMTGTELARKAKLRRPDLPILIVSGYSDVDDIAPDFPRLLKPFRTDELRRSIAALRAGVAS</sequence>
<evidence type="ECO:0000256" key="7">
    <source>
        <dbReference type="SAM" id="Phobius"/>
    </source>
</evidence>
<evidence type="ECO:0000256" key="1">
    <source>
        <dbReference type="ARBA" id="ARBA00000085"/>
    </source>
</evidence>
<accession>A0A1V2EYE9</accession>
<dbReference type="GO" id="GO:0000155">
    <property type="term" value="F:phosphorelay sensor kinase activity"/>
    <property type="evidence" value="ECO:0007669"/>
    <property type="project" value="InterPro"/>
</dbReference>
<keyword evidence="5" id="KW-0418">Kinase</keyword>
<dbReference type="SMART" id="SM00448">
    <property type="entry name" value="REC"/>
    <property type="match status" value="1"/>
</dbReference>
<name>A0A1V2EYE9_9SPHN</name>
<evidence type="ECO:0000313" key="12">
    <source>
        <dbReference type="EMBL" id="ONF97308.1"/>
    </source>
</evidence>
<dbReference type="OrthoDB" id="9796100at2"/>
<dbReference type="InterPro" id="IPR005467">
    <property type="entry name" value="His_kinase_dom"/>
</dbReference>
<dbReference type="PROSITE" id="PS50113">
    <property type="entry name" value="PAC"/>
    <property type="match status" value="2"/>
</dbReference>
<dbReference type="PROSITE" id="PS50110">
    <property type="entry name" value="RESPONSE_REGULATORY"/>
    <property type="match status" value="1"/>
</dbReference>
<evidence type="ECO:0000256" key="4">
    <source>
        <dbReference type="ARBA" id="ARBA00022679"/>
    </source>
</evidence>
<dbReference type="Gene3D" id="1.10.287.130">
    <property type="match status" value="1"/>
</dbReference>
<dbReference type="InterPro" id="IPR036890">
    <property type="entry name" value="HATPase_C_sf"/>
</dbReference>
<dbReference type="InterPro" id="IPR001789">
    <property type="entry name" value="Sig_transdc_resp-reg_receiver"/>
</dbReference>
<dbReference type="Gene3D" id="3.30.565.10">
    <property type="entry name" value="Histidine kinase-like ATPase, C-terminal domain"/>
    <property type="match status" value="1"/>
</dbReference>
<dbReference type="SUPFAM" id="SSF47384">
    <property type="entry name" value="Homodimeric domain of signal transducing histidine kinase"/>
    <property type="match status" value="1"/>
</dbReference>
<organism evidence="12 13">
    <name type="scientific">Sphingomonas jeddahensis</name>
    <dbReference type="NCBI Taxonomy" id="1915074"/>
    <lineage>
        <taxon>Bacteria</taxon>
        <taxon>Pseudomonadati</taxon>
        <taxon>Pseudomonadota</taxon>
        <taxon>Alphaproteobacteria</taxon>
        <taxon>Sphingomonadales</taxon>
        <taxon>Sphingomonadaceae</taxon>
        <taxon>Sphingomonas</taxon>
    </lineage>
</organism>
<dbReference type="Pfam" id="PF02518">
    <property type="entry name" value="HATPase_c"/>
    <property type="match status" value="1"/>
</dbReference>
<keyword evidence="13" id="KW-1185">Reference proteome</keyword>
<feature type="domain" description="Response regulatory" evidence="9">
    <location>
        <begin position="987"/>
        <end position="1097"/>
    </location>
</feature>
<feature type="domain" description="PAS" evidence="10">
    <location>
        <begin position="620"/>
        <end position="677"/>
    </location>
</feature>
<dbReference type="Gene3D" id="2.10.70.100">
    <property type="match status" value="2"/>
</dbReference>
<dbReference type="InterPro" id="IPR035965">
    <property type="entry name" value="PAS-like_dom_sf"/>
</dbReference>
<dbReference type="CDD" id="cd18774">
    <property type="entry name" value="PDC2_HK_sensor"/>
    <property type="match status" value="1"/>
</dbReference>
<dbReference type="SMART" id="SM00086">
    <property type="entry name" value="PAC"/>
    <property type="match status" value="3"/>
</dbReference>
<keyword evidence="4" id="KW-0808">Transferase</keyword>
<proteinExistence type="predicted"/>
<evidence type="ECO:0000313" key="13">
    <source>
        <dbReference type="Proteomes" id="UP000188729"/>
    </source>
</evidence>
<dbReference type="AlphaFoldDB" id="A0A1V2EYE9"/>
<dbReference type="Pfam" id="PF00512">
    <property type="entry name" value="HisKA"/>
    <property type="match status" value="1"/>
</dbReference>
<feature type="domain" description="Histidine kinase" evidence="8">
    <location>
        <begin position="746"/>
        <end position="966"/>
    </location>
</feature>
<keyword evidence="3 6" id="KW-0597">Phosphoprotein</keyword>